<dbReference type="VEuPathDB" id="FungiDB:ACJ73_09763"/>
<proteinExistence type="predicted"/>
<reference evidence="1 2" key="1">
    <citation type="submission" date="2015-08" db="EMBL/GenBank/DDBJ databases">
        <title>Emmonsia species relationships and genome sequence.</title>
        <authorList>
            <person name="Cuomo C.A."/>
            <person name="Schwartz I.S."/>
            <person name="Kenyon C."/>
            <person name="De Hoog G.S."/>
            <person name="Govender N.P."/>
            <person name="Botha A."/>
            <person name="Moreno L."/>
            <person name="De Vries M."/>
            <person name="Munoz J.F."/>
            <person name="Stielow J.B."/>
        </authorList>
    </citation>
    <scope>NUCLEOTIDE SEQUENCE [LARGE SCALE GENOMIC DNA]</scope>
    <source>
        <strain evidence="1 2">EI222</strain>
    </source>
</reference>
<protein>
    <submittedName>
        <fullName evidence="1">Uncharacterized protein</fullName>
    </submittedName>
</protein>
<accession>A0A1J9P162</accession>
<gene>
    <name evidence="1" type="ORF">ACJ73_09763</name>
</gene>
<comment type="caution">
    <text evidence="1">The sequence shown here is derived from an EMBL/GenBank/DDBJ whole genome shotgun (WGS) entry which is preliminary data.</text>
</comment>
<name>A0A1J9P162_9EURO</name>
<dbReference type="Proteomes" id="UP000242791">
    <property type="component" value="Unassembled WGS sequence"/>
</dbReference>
<evidence type="ECO:0000313" key="1">
    <source>
        <dbReference type="EMBL" id="OJD10545.1"/>
    </source>
</evidence>
<evidence type="ECO:0000313" key="2">
    <source>
        <dbReference type="Proteomes" id="UP000242791"/>
    </source>
</evidence>
<dbReference type="AlphaFoldDB" id="A0A1J9P162"/>
<organism evidence="1 2">
    <name type="scientific">Blastomyces percursus</name>
    <dbReference type="NCBI Taxonomy" id="1658174"/>
    <lineage>
        <taxon>Eukaryota</taxon>
        <taxon>Fungi</taxon>
        <taxon>Dikarya</taxon>
        <taxon>Ascomycota</taxon>
        <taxon>Pezizomycotina</taxon>
        <taxon>Eurotiomycetes</taxon>
        <taxon>Eurotiomycetidae</taxon>
        <taxon>Onygenales</taxon>
        <taxon>Ajellomycetaceae</taxon>
        <taxon>Blastomyces</taxon>
    </lineage>
</organism>
<dbReference type="EMBL" id="LGTZ01002964">
    <property type="protein sequence ID" value="OJD10545.1"/>
    <property type="molecule type" value="Genomic_DNA"/>
</dbReference>
<keyword evidence="2" id="KW-1185">Reference proteome</keyword>
<sequence>MSKRCQEIDFSKAITGSQDKLAWAAAKNEGAKKFQTDGEAQSKHPALFSTGKGSSKVHIMSYKRRMDKEDYITPAGSIPTEKLTEDANPVFPVMGCSSKRLMALSE</sequence>